<keyword evidence="4" id="KW-0413">Isomerase</keyword>
<dbReference type="GO" id="GO:0004364">
    <property type="term" value="F:glutathione transferase activity"/>
    <property type="evidence" value="ECO:0007669"/>
    <property type="project" value="TreeGrafter"/>
</dbReference>
<dbReference type="RefSeq" id="WP_044404647.1">
    <property type="nucleotide sequence ID" value="NZ_JXXE01000026.1"/>
</dbReference>
<dbReference type="Pfam" id="PF02798">
    <property type="entry name" value="GST_N"/>
    <property type="match status" value="1"/>
</dbReference>
<dbReference type="OrthoDB" id="509852at2"/>
<comment type="caution">
    <text evidence="4">The sequence shown here is derived from an EMBL/GenBank/DDBJ whole genome shotgun (WGS) entry which is preliminary data.</text>
</comment>
<dbReference type="InterPro" id="IPR034333">
    <property type="entry name" value="GST_Zeta_N"/>
</dbReference>
<evidence type="ECO:0000259" key="3">
    <source>
        <dbReference type="PROSITE" id="PS50405"/>
    </source>
</evidence>
<evidence type="ECO:0000256" key="1">
    <source>
        <dbReference type="ARBA" id="ARBA00010007"/>
    </source>
</evidence>
<dbReference type="InterPro" id="IPR005955">
    <property type="entry name" value="GST_Zeta"/>
</dbReference>
<protein>
    <submittedName>
        <fullName evidence="4">Maleylacetoacetate isomerase</fullName>
    </submittedName>
</protein>
<proteinExistence type="inferred from homology"/>
<dbReference type="InterPro" id="IPR040079">
    <property type="entry name" value="Glutathione_S-Trfase"/>
</dbReference>
<dbReference type="Gene3D" id="1.20.1050.10">
    <property type="match status" value="1"/>
</dbReference>
<dbReference type="AlphaFoldDB" id="A0A0D7F4I2"/>
<evidence type="ECO:0000259" key="2">
    <source>
        <dbReference type="PROSITE" id="PS50404"/>
    </source>
</evidence>
<dbReference type="Gene3D" id="3.40.30.10">
    <property type="entry name" value="Glutaredoxin"/>
    <property type="match status" value="1"/>
</dbReference>
<dbReference type="InterPro" id="IPR004045">
    <property type="entry name" value="Glutathione_S-Trfase_N"/>
</dbReference>
<dbReference type="InterPro" id="IPR036249">
    <property type="entry name" value="Thioredoxin-like_sf"/>
</dbReference>
<reference evidence="4 5" key="1">
    <citation type="submission" date="2014-11" db="EMBL/GenBank/DDBJ databases">
        <title>Genomics and ecophysiology of heterotrophic nitrogen fixing bacteria isolated from estuarine surface water.</title>
        <authorList>
            <person name="Bentzon-Tilia M."/>
            <person name="Severin I."/>
            <person name="Hansen L.H."/>
            <person name="Riemann L."/>
        </authorList>
    </citation>
    <scope>NUCLEOTIDE SEQUENCE [LARGE SCALE GENOMIC DNA]</scope>
    <source>
        <strain evidence="4 5">BAL398</strain>
    </source>
</reference>
<dbReference type="EMBL" id="JXXE01000026">
    <property type="protein sequence ID" value="KIZ47998.1"/>
    <property type="molecule type" value="Genomic_DNA"/>
</dbReference>
<dbReference type="PATRIC" id="fig|1076.23.peg.3028"/>
<sequence length="219" mass="24466">MTKPPQDHAAAVLYGYFRSSAAYRVRIALNLKGIVVAQRYVHLRNGEQNLEAFRWINPAGLVPYWSEGDFNLAQSLAIIEYLDESHPEPPLLPKDVKARAIVREIAYAVCCDIHPLGNLRVLARLTELGVDATERARWSKEWIEAGFVAIEARLAQTPGPFAYGEAPTLADLCIVPQVFNARRFDADLAPFERIRQIEAEALKIEAFTAAEPGRQPDAE</sequence>
<dbReference type="CDD" id="cd03191">
    <property type="entry name" value="GST_C_Zeta"/>
    <property type="match status" value="1"/>
</dbReference>
<comment type="similarity">
    <text evidence="1">Belongs to the GST superfamily. Zeta family.</text>
</comment>
<dbReference type="PROSITE" id="PS50404">
    <property type="entry name" value="GST_NTER"/>
    <property type="match status" value="1"/>
</dbReference>
<dbReference type="InterPro" id="IPR036282">
    <property type="entry name" value="Glutathione-S-Trfase_C_sf"/>
</dbReference>
<evidence type="ECO:0000313" key="4">
    <source>
        <dbReference type="EMBL" id="KIZ47998.1"/>
    </source>
</evidence>
<name>A0A0D7F4I2_RHOPL</name>
<dbReference type="InterPro" id="IPR034330">
    <property type="entry name" value="GST_Zeta_C"/>
</dbReference>
<dbReference type="CDD" id="cd03042">
    <property type="entry name" value="GST_N_Zeta"/>
    <property type="match status" value="1"/>
</dbReference>
<feature type="domain" description="GST C-terminal" evidence="3">
    <location>
        <begin position="95"/>
        <end position="219"/>
    </location>
</feature>
<dbReference type="NCBIfam" id="TIGR01262">
    <property type="entry name" value="maiA"/>
    <property type="match status" value="1"/>
</dbReference>
<evidence type="ECO:0000313" key="5">
    <source>
        <dbReference type="Proteomes" id="UP000032515"/>
    </source>
</evidence>
<accession>A0A0D7F4I2</accession>
<dbReference type="PROSITE" id="PS50405">
    <property type="entry name" value="GST_CTER"/>
    <property type="match status" value="1"/>
</dbReference>
<organism evidence="4 5">
    <name type="scientific">Rhodopseudomonas palustris</name>
    <dbReference type="NCBI Taxonomy" id="1076"/>
    <lineage>
        <taxon>Bacteria</taxon>
        <taxon>Pseudomonadati</taxon>
        <taxon>Pseudomonadota</taxon>
        <taxon>Alphaproteobacteria</taxon>
        <taxon>Hyphomicrobiales</taxon>
        <taxon>Nitrobacteraceae</taxon>
        <taxon>Rhodopseudomonas</taxon>
    </lineage>
</organism>
<dbReference type="SUPFAM" id="SSF52833">
    <property type="entry name" value="Thioredoxin-like"/>
    <property type="match status" value="1"/>
</dbReference>
<gene>
    <name evidence="4" type="ORF">OO17_01295</name>
</gene>
<dbReference type="FunFam" id="1.20.1050.10:FF:000010">
    <property type="entry name" value="Maleylacetoacetate isomerase isoform 1"/>
    <property type="match status" value="1"/>
</dbReference>
<dbReference type="GO" id="GO:0006559">
    <property type="term" value="P:L-phenylalanine catabolic process"/>
    <property type="evidence" value="ECO:0007669"/>
    <property type="project" value="TreeGrafter"/>
</dbReference>
<dbReference type="SFLD" id="SFLDS00019">
    <property type="entry name" value="Glutathione_Transferase_(cytos"/>
    <property type="match status" value="1"/>
</dbReference>
<feature type="domain" description="GST N-terminal" evidence="2">
    <location>
        <begin position="9"/>
        <end position="90"/>
    </location>
</feature>
<dbReference type="GO" id="GO:0016034">
    <property type="term" value="F:maleylacetoacetate isomerase activity"/>
    <property type="evidence" value="ECO:0007669"/>
    <property type="project" value="TreeGrafter"/>
</dbReference>
<dbReference type="SUPFAM" id="SSF47616">
    <property type="entry name" value="GST C-terminal domain-like"/>
    <property type="match status" value="1"/>
</dbReference>
<dbReference type="SFLD" id="SFLDG00358">
    <property type="entry name" value="Main_(cytGST)"/>
    <property type="match status" value="1"/>
</dbReference>
<dbReference type="InterPro" id="IPR010987">
    <property type="entry name" value="Glutathione-S-Trfase_C-like"/>
</dbReference>
<dbReference type="PANTHER" id="PTHR42673:SF4">
    <property type="entry name" value="MALEYLACETOACETATE ISOMERASE"/>
    <property type="match status" value="1"/>
</dbReference>
<dbReference type="GO" id="GO:0005737">
    <property type="term" value="C:cytoplasm"/>
    <property type="evidence" value="ECO:0007669"/>
    <property type="project" value="InterPro"/>
</dbReference>
<dbReference type="Proteomes" id="UP000032515">
    <property type="component" value="Unassembled WGS sequence"/>
</dbReference>
<dbReference type="PANTHER" id="PTHR42673">
    <property type="entry name" value="MALEYLACETOACETATE ISOMERASE"/>
    <property type="match status" value="1"/>
</dbReference>
<dbReference type="GO" id="GO:0006749">
    <property type="term" value="P:glutathione metabolic process"/>
    <property type="evidence" value="ECO:0007669"/>
    <property type="project" value="TreeGrafter"/>
</dbReference>